<dbReference type="InterPro" id="IPR013783">
    <property type="entry name" value="Ig-like_fold"/>
</dbReference>
<reference evidence="3 4" key="1">
    <citation type="journal article" date="2018" name="Arch. Microbiol.">
        <title>New insights into the metabolic potential of the phototrophic purple bacterium Rhodopila globiformis DSM 161(T) from its draft genome sequence and evidence for a vanadium-dependent nitrogenase.</title>
        <authorList>
            <person name="Imhoff J.F."/>
            <person name="Rahn T."/>
            <person name="Kunzel S."/>
            <person name="Neulinger S.C."/>
        </authorList>
    </citation>
    <scope>NUCLEOTIDE SEQUENCE [LARGE SCALE GENOMIC DNA]</scope>
    <source>
        <strain evidence="3 4">DSM 161</strain>
    </source>
</reference>
<dbReference type="EMBL" id="NHRY01000038">
    <property type="protein sequence ID" value="PPQ38641.1"/>
    <property type="molecule type" value="Genomic_DNA"/>
</dbReference>
<gene>
    <name evidence="3" type="ORF">CCS01_01995</name>
</gene>
<comment type="caution">
    <text evidence="3">The sequence shown here is derived from an EMBL/GenBank/DDBJ whole genome shotgun (WGS) entry which is preliminary data.</text>
</comment>
<feature type="domain" description="Ig-like SoxY" evidence="2">
    <location>
        <begin position="52"/>
        <end position="160"/>
    </location>
</feature>
<evidence type="ECO:0000313" key="4">
    <source>
        <dbReference type="Proteomes" id="UP000239724"/>
    </source>
</evidence>
<dbReference type="Gene3D" id="2.60.40.10">
    <property type="entry name" value="Immunoglobulins"/>
    <property type="match status" value="1"/>
</dbReference>
<protein>
    <submittedName>
        <fullName evidence="3">Quinoprotein dehydrogenase-associated SoxYZ-like carrier</fullName>
    </submittedName>
</protein>
<dbReference type="PROSITE" id="PS51318">
    <property type="entry name" value="TAT"/>
    <property type="match status" value="1"/>
</dbReference>
<dbReference type="Pfam" id="PF08770">
    <property type="entry name" value="SoxZ"/>
    <property type="match status" value="1"/>
</dbReference>
<dbReference type="InterPro" id="IPR030831">
    <property type="entry name" value="Fuse-rel_SoxYZ"/>
</dbReference>
<name>A0A2S6NNB2_RHOGL</name>
<dbReference type="InterPro" id="IPR032711">
    <property type="entry name" value="SoxY"/>
</dbReference>
<dbReference type="NCBIfam" id="TIGR04557">
    <property type="entry name" value="fuse_rel_SoxYZ"/>
    <property type="match status" value="1"/>
</dbReference>
<accession>A0A2S6NNB2</accession>
<feature type="domain" description="Sulphur oxidation protein SoxZ" evidence="1">
    <location>
        <begin position="187"/>
        <end position="273"/>
    </location>
</feature>
<dbReference type="OrthoDB" id="8538315at2"/>
<dbReference type="InterPro" id="IPR038162">
    <property type="entry name" value="SoxY_sf"/>
</dbReference>
<evidence type="ECO:0000259" key="1">
    <source>
        <dbReference type="Pfam" id="PF08770"/>
    </source>
</evidence>
<sequence>MQTINSPAAWFSRLSPGRRRFLLAFTGGILATSGGKAAPADADPWPALAGQIFPGKTLQDGSALLAIDAPYRAEDAAVVPVTLRTILPADDHRQVRSITLVIDANPSPLAAVFTLAPGSGIDRIATRVRVDDYTNIHAVAELSDGTLWAAARFVKASGGCSAPALKPVAGDIPIGTLRFRLFPAGEDGRREAQVMVRHPNYSGMQMDQISRLYIPADFVQTLTVRQGDDLLLTIAGGISISENPSFRFSFRPNGGKSFRVEGADSTGKRFSGTFPVDSAA</sequence>
<dbReference type="SUPFAM" id="SSF81296">
    <property type="entry name" value="E set domains"/>
    <property type="match status" value="1"/>
</dbReference>
<dbReference type="Proteomes" id="UP000239724">
    <property type="component" value="Unassembled WGS sequence"/>
</dbReference>
<keyword evidence="4" id="KW-1185">Reference proteome</keyword>
<evidence type="ECO:0000313" key="3">
    <source>
        <dbReference type="EMBL" id="PPQ38641.1"/>
    </source>
</evidence>
<dbReference type="InterPro" id="IPR014880">
    <property type="entry name" value="SoxZ_dom"/>
</dbReference>
<dbReference type="Gene3D" id="2.60.40.2470">
    <property type="entry name" value="SoxY domain"/>
    <property type="match status" value="1"/>
</dbReference>
<proteinExistence type="predicted"/>
<evidence type="ECO:0000259" key="2">
    <source>
        <dbReference type="Pfam" id="PF13501"/>
    </source>
</evidence>
<dbReference type="InterPro" id="IPR006311">
    <property type="entry name" value="TAT_signal"/>
</dbReference>
<dbReference type="AlphaFoldDB" id="A0A2S6NNB2"/>
<dbReference type="Pfam" id="PF13501">
    <property type="entry name" value="SoxY"/>
    <property type="match status" value="1"/>
</dbReference>
<organism evidence="3 4">
    <name type="scientific">Rhodopila globiformis</name>
    <name type="common">Rhodopseudomonas globiformis</name>
    <dbReference type="NCBI Taxonomy" id="1071"/>
    <lineage>
        <taxon>Bacteria</taxon>
        <taxon>Pseudomonadati</taxon>
        <taxon>Pseudomonadota</taxon>
        <taxon>Alphaproteobacteria</taxon>
        <taxon>Acetobacterales</taxon>
        <taxon>Acetobacteraceae</taxon>
        <taxon>Rhodopila</taxon>
    </lineage>
</organism>
<dbReference type="InterPro" id="IPR014756">
    <property type="entry name" value="Ig_E-set"/>
</dbReference>